<dbReference type="GO" id="GO:0016787">
    <property type="term" value="F:hydrolase activity"/>
    <property type="evidence" value="ECO:0007669"/>
    <property type="project" value="UniProtKB-KW"/>
</dbReference>
<organism evidence="3 4">
    <name type="scientific">Thermocatellispora tengchongensis</name>
    <dbReference type="NCBI Taxonomy" id="1073253"/>
    <lineage>
        <taxon>Bacteria</taxon>
        <taxon>Bacillati</taxon>
        <taxon>Actinomycetota</taxon>
        <taxon>Actinomycetes</taxon>
        <taxon>Streptosporangiales</taxon>
        <taxon>Streptosporangiaceae</taxon>
        <taxon>Thermocatellispora</taxon>
    </lineage>
</organism>
<dbReference type="Pfam" id="PF04909">
    <property type="entry name" value="Amidohydro_2"/>
    <property type="match status" value="1"/>
</dbReference>
<dbReference type="PANTHER" id="PTHR35563">
    <property type="entry name" value="BARREL METAL-DEPENDENT HYDROLASE, PUTATIVE (AFU_ORTHOLOGUE AFUA_1G16240)-RELATED"/>
    <property type="match status" value="1"/>
</dbReference>
<dbReference type="Proteomes" id="UP000578449">
    <property type="component" value="Unassembled WGS sequence"/>
</dbReference>
<evidence type="ECO:0000259" key="2">
    <source>
        <dbReference type="Pfam" id="PF04909"/>
    </source>
</evidence>
<evidence type="ECO:0000313" key="3">
    <source>
        <dbReference type="EMBL" id="MBB5137879.1"/>
    </source>
</evidence>
<dbReference type="SUPFAM" id="SSF51556">
    <property type="entry name" value="Metallo-dependent hydrolases"/>
    <property type="match status" value="1"/>
</dbReference>
<dbReference type="AlphaFoldDB" id="A0A840PFW1"/>
<proteinExistence type="predicted"/>
<protein>
    <submittedName>
        <fullName evidence="3">Putative TIM-barrel fold metal-dependent hydrolase</fullName>
    </submittedName>
</protein>
<accession>A0A840PFW1</accession>
<dbReference type="Gene3D" id="3.20.20.140">
    <property type="entry name" value="Metal-dependent hydrolases"/>
    <property type="match status" value="1"/>
</dbReference>
<feature type="compositionally biased region" description="Pro residues" evidence="1">
    <location>
        <begin position="7"/>
        <end position="23"/>
    </location>
</feature>
<feature type="region of interest" description="Disordered" evidence="1">
    <location>
        <begin position="1"/>
        <end position="23"/>
    </location>
</feature>
<dbReference type="InterPro" id="IPR006680">
    <property type="entry name" value="Amidohydro-rel"/>
</dbReference>
<dbReference type="EMBL" id="JACHGN010000020">
    <property type="protein sequence ID" value="MBB5137879.1"/>
    <property type="molecule type" value="Genomic_DNA"/>
</dbReference>
<reference evidence="3 4" key="1">
    <citation type="submission" date="2020-08" db="EMBL/GenBank/DDBJ databases">
        <title>Genomic Encyclopedia of Type Strains, Phase IV (KMG-IV): sequencing the most valuable type-strain genomes for metagenomic binning, comparative biology and taxonomic classification.</title>
        <authorList>
            <person name="Goeker M."/>
        </authorList>
    </citation>
    <scope>NUCLEOTIDE SEQUENCE [LARGE SCALE GENOMIC DNA]</scope>
    <source>
        <strain evidence="3 4">DSM 45615</strain>
    </source>
</reference>
<keyword evidence="3" id="KW-0378">Hydrolase</keyword>
<dbReference type="InterPro" id="IPR052358">
    <property type="entry name" value="Aro_Compnd_Degr_Hydrolases"/>
</dbReference>
<keyword evidence="4" id="KW-1185">Reference proteome</keyword>
<dbReference type="InterPro" id="IPR032466">
    <property type="entry name" value="Metal_Hydrolase"/>
</dbReference>
<gene>
    <name evidence="3" type="ORF">HNP84_007632</name>
</gene>
<evidence type="ECO:0000313" key="4">
    <source>
        <dbReference type="Proteomes" id="UP000578449"/>
    </source>
</evidence>
<evidence type="ECO:0000256" key="1">
    <source>
        <dbReference type="SAM" id="MobiDB-lite"/>
    </source>
</evidence>
<feature type="domain" description="Amidohydrolase-related" evidence="2">
    <location>
        <begin position="26"/>
        <end position="288"/>
    </location>
</feature>
<dbReference type="PANTHER" id="PTHR35563:SF2">
    <property type="entry name" value="BARREL METAL-DEPENDENT HYDROLASE, PUTATIVE (AFU_ORTHOLOGUE AFUA_1G16240)-RELATED"/>
    <property type="match status" value="1"/>
</dbReference>
<dbReference type="RefSeq" id="WP_185054762.1">
    <property type="nucleotide sequence ID" value="NZ_BAABIX010000002.1"/>
</dbReference>
<name>A0A840PFW1_9ACTN</name>
<sequence length="302" mass="32269">MHIAPQFAPPNLRPRPPSEPLPPGACDTHFHVFGPTGRYPYAAERAYTPADAFLEHYLQVSERVGLERGVLVQPSVYGVDNTLLLDALAAHGDRLRGVAVVPPGVTDDELARLHIAGVRGVRVNPLYRAALTPADLPAFAPRLADLGWHVQVILDGAGLAEHAGLLAGLPVPVVVDHMGTLPASEVPGGPGFIALRRLLADAGAWVKLSAPYLVSPHRPGHDDTRELMAALHELAPDRTLWGSNWPHPGMGAPMPEEGDLLDLLARAVPGPEDRRAILVDNPARLYGFTRDAVRTAGGKDGR</sequence>
<comment type="caution">
    <text evidence="3">The sequence shown here is derived from an EMBL/GenBank/DDBJ whole genome shotgun (WGS) entry which is preliminary data.</text>
</comment>